<sequence length="60" mass="7292">MREYCANTRENFLHAYLIDLWLRRVNGEFSVHHTSTNIAKIRFFVTRFIKICDEDWCLTP</sequence>
<evidence type="ECO:0000313" key="2">
    <source>
        <dbReference type="Proteomes" id="UP000239550"/>
    </source>
</evidence>
<evidence type="ECO:0000313" key="1">
    <source>
        <dbReference type="EMBL" id="PQQ24750.1"/>
    </source>
</evidence>
<accession>A0A254MRD9</accession>
<organism evidence="1 2">
    <name type="scientific">Photorhabdus hindustanensis</name>
    <dbReference type="NCBI Taxonomy" id="2918802"/>
    <lineage>
        <taxon>Bacteria</taxon>
        <taxon>Pseudomonadati</taxon>
        <taxon>Pseudomonadota</taxon>
        <taxon>Gammaproteobacteria</taxon>
        <taxon>Enterobacterales</taxon>
        <taxon>Morganellaceae</taxon>
        <taxon>Photorhabdus</taxon>
    </lineage>
</organism>
<dbReference type="AlphaFoldDB" id="A0A254MRD9"/>
<name>A0A254MRD9_9GAMM</name>
<protein>
    <submittedName>
        <fullName evidence="1">Uncharacterized protein</fullName>
    </submittedName>
</protein>
<dbReference type="Proteomes" id="UP000239550">
    <property type="component" value="Unassembled WGS sequence"/>
</dbReference>
<comment type="caution">
    <text evidence="1">The sequence shown here is derived from an EMBL/GenBank/DDBJ whole genome shotgun (WGS) entry which is preliminary data.</text>
</comment>
<keyword evidence="2" id="KW-1185">Reference proteome</keyword>
<reference evidence="1 2" key="1">
    <citation type="submission" date="2018-02" db="EMBL/GenBank/DDBJ databases">
        <title>Five New Genomes of Indian Photorhabdus Isolates TSA.</title>
        <authorList>
            <person name="Dubay B."/>
            <person name="Somvanshi V.S."/>
        </authorList>
    </citation>
    <scope>NUCLEOTIDE SEQUENCE [LARGE SCALE GENOMIC DNA]</scope>
    <source>
        <strain evidence="1 2">H1</strain>
    </source>
</reference>
<proteinExistence type="predicted"/>
<gene>
    <name evidence="1" type="ORF">C6H66_14465</name>
</gene>
<dbReference type="EMBL" id="PUWT01000038">
    <property type="protein sequence ID" value="PQQ24750.1"/>
    <property type="molecule type" value="Genomic_DNA"/>
</dbReference>